<feature type="domain" description="Pyrrolo-quinoline quinone repeat" evidence="6">
    <location>
        <begin position="12"/>
        <end position="114"/>
    </location>
</feature>
<dbReference type="Gene3D" id="2.40.128.630">
    <property type="match status" value="1"/>
</dbReference>
<dbReference type="GO" id="GO:0016020">
    <property type="term" value="C:membrane"/>
    <property type="evidence" value="ECO:0007669"/>
    <property type="project" value="UniProtKB-SubCell"/>
</dbReference>
<evidence type="ECO:0000313" key="8">
    <source>
        <dbReference type="Proteomes" id="UP000007813"/>
    </source>
</evidence>
<sequence length="421" mass="44704">MMRTLTLLVIGGAVIVLGGVVLFGVTLGGGILASDGGSITELWTSDTARESLGNHHAAAAGRIQNQSLVFVPISGRGGTNECDLVALNATTGNRRWNYPIPRANCTIHAVADPTIADYDSDGVDEVFAATTEQTVIGLHPQTGEVEFRQNLTSYGYTQPLVTDFTGDGTNEVIVVDVKGTVFVFRPNGTAVWTKQLSSYTWGQPTVADFDGDDSAELVVGLGGNGSLYMFEQNGSIRWQRTNLFDSSITWMTTGQADDDPGVEVVAATTDGIVALVDGRTGQIQWQRNFEAFAAVHAFGDGDGDGEPEVYAVARDGNLRSLAASDGRVEWTTTLTTEDVQMTPPPSMGDIDGDRNPELVAVTNNGIVSLVDPQSGEIIDSYEREVPILTQPTLADVDGDGVTEIFVTYGDGRVVAFSGNKL</sequence>
<keyword evidence="3" id="KW-0732">Signal</keyword>
<dbReference type="Gene3D" id="2.130.10.10">
    <property type="entry name" value="YVTN repeat-like/Quinoprotein amine dehydrogenase"/>
    <property type="match status" value="1"/>
</dbReference>
<dbReference type="Pfam" id="PF13517">
    <property type="entry name" value="FG-GAP_3"/>
    <property type="match status" value="1"/>
</dbReference>
<dbReference type="AlphaFoldDB" id="J3JCX9"/>
<protein>
    <submittedName>
        <fullName evidence="7">FG-GAP repeat protein</fullName>
    </submittedName>
</protein>
<dbReference type="PANTHER" id="PTHR21419">
    <property type="match status" value="1"/>
</dbReference>
<evidence type="ECO:0000256" key="2">
    <source>
        <dbReference type="ARBA" id="ARBA00022692"/>
    </source>
</evidence>
<dbReference type="InterPro" id="IPR045232">
    <property type="entry name" value="FAM234"/>
</dbReference>
<evidence type="ECO:0000313" key="7">
    <source>
        <dbReference type="EMBL" id="EJN57004.1"/>
    </source>
</evidence>
<dbReference type="eggNOG" id="arCOG02556">
    <property type="taxonomic scope" value="Archaea"/>
</dbReference>
<gene>
    <name evidence="7" type="ORF">HSB1_48210</name>
</gene>
<comment type="caution">
    <text evidence="7">The sequence shown here is derived from an EMBL/GenBank/DDBJ whole genome shotgun (WGS) entry which is preliminary data.</text>
</comment>
<dbReference type="Proteomes" id="UP000007813">
    <property type="component" value="Unassembled WGS sequence"/>
</dbReference>
<keyword evidence="2" id="KW-0812">Transmembrane</keyword>
<reference evidence="7 8" key="1">
    <citation type="journal article" date="2012" name="J. Bacteriol.">
        <title>Draft Genome Sequence of the Extremely Halophilic Archaeon Halogranum salarium B-1T.</title>
        <authorList>
            <person name="Kim K.K."/>
            <person name="Lee K.C."/>
            <person name="Lee J.S."/>
        </authorList>
    </citation>
    <scope>NUCLEOTIDE SEQUENCE [LARGE SCALE GENOMIC DNA]</scope>
    <source>
        <strain evidence="7 8">B-1</strain>
    </source>
</reference>
<comment type="subcellular location">
    <subcellularLocation>
        <location evidence="1">Membrane</location>
        <topology evidence="1">Single-pass membrane protein</topology>
    </subcellularLocation>
</comment>
<evidence type="ECO:0000256" key="5">
    <source>
        <dbReference type="ARBA" id="ARBA00023136"/>
    </source>
</evidence>
<dbReference type="SUPFAM" id="SSF69318">
    <property type="entry name" value="Integrin alpha N-terminal domain"/>
    <property type="match status" value="1"/>
</dbReference>
<name>J3JCX9_9EURY</name>
<organism evidence="7 8">
    <name type="scientific">Halogranum salarium B-1</name>
    <dbReference type="NCBI Taxonomy" id="1210908"/>
    <lineage>
        <taxon>Archaea</taxon>
        <taxon>Methanobacteriati</taxon>
        <taxon>Methanobacteriota</taxon>
        <taxon>Stenosarchaea group</taxon>
        <taxon>Halobacteria</taxon>
        <taxon>Halobacteriales</taxon>
        <taxon>Haloferacaceae</taxon>
    </lineage>
</organism>
<dbReference type="PANTHER" id="PTHR21419:SF30">
    <property type="entry name" value="IG-LIKE DOMAIN-CONTAINING PROTEIN"/>
    <property type="match status" value="1"/>
</dbReference>
<keyword evidence="4" id="KW-1133">Transmembrane helix</keyword>
<dbReference type="InterPro" id="IPR002372">
    <property type="entry name" value="PQQ_rpt_dom"/>
</dbReference>
<evidence type="ECO:0000256" key="4">
    <source>
        <dbReference type="ARBA" id="ARBA00022989"/>
    </source>
</evidence>
<dbReference type="InterPro" id="IPR028994">
    <property type="entry name" value="Integrin_alpha_N"/>
</dbReference>
<keyword evidence="5" id="KW-0472">Membrane</keyword>
<evidence type="ECO:0000256" key="1">
    <source>
        <dbReference type="ARBA" id="ARBA00004167"/>
    </source>
</evidence>
<proteinExistence type="predicted"/>
<dbReference type="InterPro" id="IPR013517">
    <property type="entry name" value="FG-GAP"/>
</dbReference>
<dbReference type="EMBL" id="ALJD01000017">
    <property type="protein sequence ID" value="EJN57004.1"/>
    <property type="molecule type" value="Genomic_DNA"/>
</dbReference>
<dbReference type="InterPro" id="IPR015943">
    <property type="entry name" value="WD40/YVTN_repeat-like_dom_sf"/>
</dbReference>
<dbReference type="Pfam" id="PF13360">
    <property type="entry name" value="PQQ_2"/>
    <property type="match status" value="2"/>
</dbReference>
<evidence type="ECO:0000259" key="6">
    <source>
        <dbReference type="Pfam" id="PF13360"/>
    </source>
</evidence>
<dbReference type="PATRIC" id="fig|1210908.3.peg.4482"/>
<evidence type="ECO:0000256" key="3">
    <source>
        <dbReference type="ARBA" id="ARBA00022729"/>
    </source>
</evidence>
<accession>J3JCX9</accession>
<feature type="domain" description="Pyrrolo-quinoline quinone repeat" evidence="6">
    <location>
        <begin position="308"/>
        <end position="416"/>
    </location>
</feature>